<protein>
    <recommendedName>
        <fullName evidence="8">Protein FMP52, mitochondrial</fullName>
    </recommendedName>
    <alternativeName>
        <fullName evidence="7">Protein fmp52, mitochondrial</fullName>
    </alternativeName>
</protein>
<evidence type="ECO:0000256" key="4">
    <source>
        <dbReference type="ARBA" id="ARBA00022946"/>
    </source>
</evidence>
<dbReference type="OMA" id="CIENAKA"/>
<dbReference type="Proteomes" id="UP000006790">
    <property type="component" value="Chromosome 4"/>
</dbReference>
<dbReference type="HOGENOM" id="CLU_071330_2_2_1"/>
<keyword evidence="5" id="KW-0496">Mitochondrion</keyword>
<dbReference type="PANTHER" id="PTHR14097:SF7">
    <property type="entry name" value="OXIDOREDUCTASE HTATIP2"/>
    <property type="match status" value="1"/>
</dbReference>
<evidence type="ECO:0000256" key="1">
    <source>
        <dbReference type="ARBA" id="ARBA00004450"/>
    </source>
</evidence>
<dbReference type="Pfam" id="PF08732">
    <property type="entry name" value="HIM1"/>
    <property type="match status" value="1"/>
</dbReference>
<dbReference type="GO" id="GO:0051170">
    <property type="term" value="P:import into nucleus"/>
    <property type="evidence" value="ECO:0007669"/>
    <property type="project" value="TreeGrafter"/>
</dbReference>
<dbReference type="GO" id="GO:0005741">
    <property type="term" value="C:mitochondrial outer membrane"/>
    <property type="evidence" value="ECO:0007669"/>
    <property type="project" value="UniProtKB-SubCell"/>
</dbReference>
<keyword evidence="10" id="KW-1185">Reference proteome</keyword>
<dbReference type="FunFam" id="3.40.50.720:FF:000366">
    <property type="entry name" value="Protein FMP52, mitochondrial"/>
    <property type="match status" value="1"/>
</dbReference>
<dbReference type="InParanoid" id="G8JU16"/>
<accession>G8JU16</accession>
<dbReference type="AlphaFoldDB" id="G8JU16"/>
<dbReference type="EMBL" id="CP002500">
    <property type="protein sequence ID" value="AET39519.1"/>
    <property type="molecule type" value="Genomic_DNA"/>
</dbReference>
<dbReference type="InterPro" id="IPR014843">
    <property type="entry name" value="Him1/Fmp52"/>
</dbReference>
<dbReference type="Gene3D" id="3.40.50.720">
    <property type="entry name" value="NAD(P)-binding Rossmann-like Domain"/>
    <property type="match status" value="1"/>
</dbReference>
<proteinExistence type="inferred from homology"/>
<reference evidence="10" key="1">
    <citation type="journal article" date="2012" name="G3 (Bethesda)">
        <title>Pichia sorbitophila, an interspecies yeast hybrid reveals early steps of genome resolution following polyploidization.</title>
        <authorList>
            <person name="Leh Louis V."/>
            <person name="Despons L."/>
            <person name="Friedrich A."/>
            <person name="Martin T."/>
            <person name="Durrens P."/>
            <person name="Casaregola S."/>
            <person name="Neuveglise C."/>
            <person name="Fairhead C."/>
            <person name="Marck C."/>
            <person name="Cruz J.A."/>
            <person name="Straub M.L."/>
            <person name="Kugler V."/>
            <person name="Sacerdot C."/>
            <person name="Uzunov Z."/>
            <person name="Thierry A."/>
            <person name="Weiss S."/>
            <person name="Bleykasten C."/>
            <person name="De Montigny J."/>
            <person name="Jacques N."/>
            <person name="Jung P."/>
            <person name="Lemaire M."/>
            <person name="Mallet S."/>
            <person name="Morel G."/>
            <person name="Richard G.F."/>
            <person name="Sarkar A."/>
            <person name="Savel G."/>
            <person name="Schacherer J."/>
            <person name="Seret M.L."/>
            <person name="Talla E."/>
            <person name="Samson G."/>
            <person name="Jubin C."/>
            <person name="Poulain J."/>
            <person name="Vacherie B."/>
            <person name="Barbe V."/>
            <person name="Pelletier E."/>
            <person name="Sherman D.J."/>
            <person name="Westhof E."/>
            <person name="Weissenbach J."/>
            <person name="Baret P.V."/>
            <person name="Wincker P."/>
            <person name="Gaillardin C."/>
            <person name="Dujon B."/>
            <person name="Souciet J.L."/>
        </authorList>
    </citation>
    <scope>NUCLEOTIDE SEQUENCE [LARGE SCALE GENOMIC DNA]</scope>
    <source>
        <strain evidence="10">CBS 270.75 / DBVPG 7215 / KCTC 17166 / NRRL Y-17582</strain>
    </source>
</reference>
<dbReference type="InterPro" id="IPR036291">
    <property type="entry name" value="NAD(P)-bd_dom_sf"/>
</dbReference>
<dbReference type="SUPFAM" id="SSF51735">
    <property type="entry name" value="NAD(P)-binding Rossmann-fold domains"/>
    <property type="match status" value="1"/>
</dbReference>
<evidence type="ECO:0000256" key="5">
    <source>
        <dbReference type="ARBA" id="ARBA00023128"/>
    </source>
</evidence>
<sequence length="224" mass="24124">MNALVIGATGLCGSAILKYATNDCKLFSNVYSISRREIPNCGDSVKSIINEDTETWIDSIPDGINVLFSALGTTKAAAGSIENQYKIDHGLNLAVAKAAKEKGCKTLVLVSSLGASIESRLPYFKMKGELERDVLALGFERTILLRPGVLLGERDSNYTGFGRSLITKLASWIYRGKLQYLLGCPVYADEVGKVAVKLSVDDGTDKNKVKIVHSSGILETANSD</sequence>
<evidence type="ECO:0000256" key="3">
    <source>
        <dbReference type="ARBA" id="ARBA00022787"/>
    </source>
</evidence>
<evidence type="ECO:0000256" key="8">
    <source>
        <dbReference type="ARBA" id="ARBA00074024"/>
    </source>
</evidence>
<evidence type="ECO:0000256" key="6">
    <source>
        <dbReference type="ARBA" id="ARBA00023136"/>
    </source>
</evidence>
<evidence type="ECO:0000313" key="9">
    <source>
        <dbReference type="EMBL" id="AET39519.1"/>
    </source>
</evidence>
<dbReference type="eggNOG" id="KOG4039">
    <property type="taxonomic scope" value="Eukaryota"/>
</dbReference>
<gene>
    <name evidence="9" type="ordered locus">Ecym_4479</name>
</gene>
<organism evidence="9 10">
    <name type="scientific">Eremothecium cymbalariae (strain CBS 270.75 / DBVPG 7215 / KCTC 17166 / NRRL Y-17582)</name>
    <name type="common">Yeast</name>
    <dbReference type="NCBI Taxonomy" id="931890"/>
    <lineage>
        <taxon>Eukaryota</taxon>
        <taxon>Fungi</taxon>
        <taxon>Dikarya</taxon>
        <taxon>Ascomycota</taxon>
        <taxon>Saccharomycotina</taxon>
        <taxon>Saccharomycetes</taxon>
        <taxon>Saccharomycetales</taxon>
        <taxon>Saccharomycetaceae</taxon>
        <taxon>Eremothecium</taxon>
    </lineage>
</organism>
<evidence type="ECO:0000313" key="10">
    <source>
        <dbReference type="Proteomes" id="UP000006790"/>
    </source>
</evidence>
<comment type="subcellular location">
    <subcellularLocation>
        <location evidence="1">Mitochondrion outer membrane</location>
        <topology evidence="1">Peripheral membrane protein</topology>
    </subcellularLocation>
</comment>
<dbReference type="STRING" id="931890.G8JU16"/>
<keyword evidence="4" id="KW-0809">Transit peptide</keyword>
<dbReference type="RefSeq" id="XP_003646336.1">
    <property type="nucleotide sequence ID" value="XM_003646288.1"/>
</dbReference>
<dbReference type="KEGG" id="erc:Ecym_4479"/>
<dbReference type="OrthoDB" id="430436at2759"/>
<dbReference type="GeneID" id="11472815"/>
<evidence type="ECO:0000256" key="7">
    <source>
        <dbReference type="ARBA" id="ARBA00071738"/>
    </source>
</evidence>
<keyword evidence="3" id="KW-1000">Mitochondrion outer membrane</keyword>
<dbReference type="FunCoup" id="G8JU16">
    <property type="interactions" value="104"/>
</dbReference>
<name>G8JU16_ERECY</name>
<keyword evidence="6" id="KW-0472">Membrane</keyword>
<evidence type="ECO:0000256" key="2">
    <source>
        <dbReference type="ARBA" id="ARBA00006617"/>
    </source>
</evidence>
<comment type="similarity">
    <text evidence="2">Belongs to the FMP52 family.</text>
</comment>
<dbReference type="PANTHER" id="PTHR14097">
    <property type="entry name" value="OXIDOREDUCTASE HTATIP2"/>
    <property type="match status" value="1"/>
</dbReference>